<gene>
    <name evidence="2" type="ORF">UFOVP326_100</name>
</gene>
<feature type="compositionally biased region" description="Pro residues" evidence="1">
    <location>
        <begin position="8"/>
        <end position="17"/>
    </location>
</feature>
<protein>
    <submittedName>
        <fullName evidence="2">Uncharacterized protein</fullName>
    </submittedName>
</protein>
<name>A0A6J5M1G6_9CAUD</name>
<sequence>MTLASRRSPPPADPATPEPTIRGPGAKAKRGEDHQLDDVRRMILDRIHDRGLTITDLSRALSRNEAYMHQYIWRQSPAYLRERDRAVVAKLLGIPEDVLREPAHSGPMPAIIARATLDAPVQSSARDVPVYHEAGDIDPSAPLDWTHRPPSLAGGGPVFAVWIAQPHGRLSPGDLAYVRQHQPPRIGDLVVAIAGSRIAAIGDLVELTATRAAIQVAPGKRESVAPPAEVRKVVAITLA</sequence>
<feature type="region of interest" description="Disordered" evidence="1">
    <location>
        <begin position="1"/>
        <end position="37"/>
    </location>
</feature>
<dbReference type="EMBL" id="LR796340">
    <property type="protein sequence ID" value="CAB4137839.1"/>
    <property type="molecule type" value="Genomic_DNA"/>
</dbReference>
<proteinExistence type="predicted"/>
<reference evidence="2" key="1">
    <citation type="submission" date="2020-04" db="EMBL/GenBank/DDBJ databases">
        <authorList>
            <person name="Chiriac C."/>
            <person name="Salcher M."/>
            <person name="Ghai R."/>
            <person name="Kavagutti S V."/>
        </authorList>
    </citation>
    <scope>NUCLEOTIDE SEQUENCE</scope>
</reference>
<organism evidence="2">
    <name type="scientific">uncultured Caudovirales phage</name>
    <dbReference type="NCBI Taxonomy" id="2100421"/>
    <lineage>
        <taxon>Viruses</taxon>
        <taxon>Duplodnaviria</taxon>
        <taxon>Heunggongvirae</taxon>
        <taxon>Uroviricota</taxon>
        <taxon>Caudoviricetes</taxon>
        <taxon>Peduoviridae</taxon>
        <taxon>Maltschvirus</taxon>
        <taxon>Maltschvirus maltsch</taxon>
    </lineage>
</organism>
<evidence type="ECO:0000313" key="2">
    <source>
        <dbReference type="EMBL" id="CAB4137839.1"/>
    </source>
</evidence>
<accession>A0A6J5M1G6</accession>
<evidence type="ECO:0000256" key="1">
    <source>
        <dbReference type="SAM" id="MobiDB-lite"/>
    </source>
</evidence>